<organism evidence="2">
    <name type="scientific">Microvirga ossetica</name>
    <dbReference type="NCBI Taxonomy" id="1882682"/>
    <lineage>
        <taxon>Bacteria</taxon>
        <taxon>Pseudomonadati</taxon>
        <taxon>Pseudomonadota</taxon>
        <taxon>Alphaproteobacteria</taxon>
        <taxon>Hyphomicrobiales</taxon>
        <taxon>Methylobacteriaceae</taxon>
        <taxon>Microvirga</taxon>
    </lineage>
</organism>
<evidence type="ECO:0000313" key="2">
    <source>
        <dbReference type="EMBL" id="ANY80891.1"/>
    </source>
</evidence>
<dbReference type="KEGG" id="moc:BB934_23860"/>
<evidence type="ECO:0000256" key="1">
    <source>
        <dbReference type="SAM" id="MobiDB-lite"/>
    </source>
</evidence>
<name>A0A1B2ELQ6_9HYPH</name>
<gene>
    <name evidence="2" type="ORF">BB934_23860</name>
</gene>
<sequence>MPVAHVNKPMAQHHKTVARDRRYRHGIDSALEQGLRDHPAPMRAAACIAGCRVQSMENKMPQPQAMAANAPCPLSDADWIEQRIIRAYVQLALEPNDTDGSRAVTLAGLDGLEIRLTERSLDGIADLATFWLELRSPATGATLDSLGCHEFDEDEMSAAVAFVEQALHRLRTLH</sequence>
<feature type="region of interest" description="Disordered" evidence="1">
    <location>
        <begin position="1"/>
        <end position="22"/>
    </location>
</feature>
<protein>
    <submittedName>
        <fullName evidence="2">Uncharacterized protein</fullName>
    </submittedName>
</protein>
<dbReference type="AlphaFoldDB" id="A0A1B2ELQ6"/>
<dbReference type="EMBL" id="CP016616">
    <property type="protein sequence ID" value="ANY80891.1"/>
    <property type="molecule type" value="Genomic_DNA"/>
</dbReference>
<feature type="compositionally biased region" description="Basic residues" evidence="1">
    <location>
        <begin position="11"/>
        <end position="22"/>
    </location>
</feature>
<reference evidence="2" key="1">
    <citation type="submission" date="2016-07" db="EMBL/GenBank/DDBJ databases">
        <title>Microvirga ossetica sp. nov. a new species of rhizobia isolated from root nodules of the legume species Vicia alpestris Steven originated from North Ossetia region in the Caucasus.</title>
        <authorList>
            <person name="Safronova V.I."/>
            <person name="Kuznetsova I.G."/>
            <person name="Sazanova A.L."/>
            <person name="Belimov A."/>
            <person name="Andronov E."/>
            <person name="Osledkin Y.S."/>
            <person name="Onishchuk O.P."/>
            <person name="Kurchak O.N."/>
            <person name="Shaposhnikov A.I."/>
            <person name="Willems A."/>
            <person name="Tikhonovich I.A."/>
        </authorList>
    </citation>
    <scope>NUCLEOTIDE SEQUENCE [LARGE SCALE GENOMIC DNA]</scope>
    <source>
        <strain evidence="2">V5/3M</strain>
    </source>
</reference>
<proteinExistence type="predicted"/>
<accession>A0A1B2ELQ6</accession>